<dbReference type="SMART" id="SM00829">
    <property type="entry name" value="PKS_ER"/>
    <property type="match status" value="1"/>
</dbReference>
<dbReference type="Proteomes" id="UP000309673">
    <property type="component" value="Unassembled WGS sequence"/>
</dbReference>
<dbReference type="AlphaFoldDB" id="A0A4U0F9S6"/>
<gene>
    <name evidence="4" type="ORF">E5161_12595</name>
</gene>
<dbReference type="InterPro" id="IPR036291">
    <property type="entry name" value="NAD(P)-bd_dom_sf"/>
</dbReference>
<dbReference type="InterPro" id="IPR013149">
    <property type="entry name" value="ADH-like_C"/>
</dbReference>
<accession>A0A4U0F9S6</accession>
<evidence type="ECO:0000313" key="4">
    <source>
        <dbReference type="EMBL" id="TJY41268.1"/>
    </source>
</evidence>
<sequence length="327" mass="34912">MKAVLVDDTTKTLRIGEADEPVLTEEDLLVKVAATALNRADLLQKRGLYPPPTGASPILGLEMAGVVEKVGAKAAGLWKPGDRVFALLPGGGYAQRVSIPAGMAMRIPERYSFEEAAAVPEVFLTAYLNLFVLGGLKPHHTVLIHAGASGVGTAAIQLVREAGAKSIVTAGTEEKRGTCLSLGAAAAIDYHTGPFVSQVKEITGGRGADIVLDFIGASYWEQNLESLAPDGRLIVLGTMGGSRAADLDLGLLLRRRLQVIGSSLRSKPAEEKLVLTRQFEEFGLPRLADGRLKPVIDSVWDWEQANEAHAHMEQNRNVGKIVLRIGE</sequence>
<dbReference type="GO" id="GO:0016651">
    <property type="term" value="F:oxidoreductase activity, acting on NAD(P)H"/>
    <property type="evidence" value="ECO:0007669"/>
    <property type="project" value="TreeGrafter"/>
</dbReference>
<protein>
    <submittedName>
        <fullName evidence="4">NAD(P)H-quinone oxidoreductase</fullName>
    </submittedName>
</protein>
<dbReference type="PANTHER" id="PTHR48106:SF18">
    <property type="entry name" value="QUINONE OXIDOREDUCTASE PIG3"/>
    <property type="match status" value="1"/>
</dbReference>
<dbReference type="CDD" id="cd05276">
    <property type="entry name" value="p53_inducible_oxidoreductase"/>
    <property type="match status" value="1"/>
</dbReference>
<dbReference type="Gene3D" id="3.40.50.720">
    <property type="entry name" value="NAD(P)-binding Rossmann-like Domain"/>
    <property type="match status" value="1"/>
</dbReference>
<reference evidence="4 5" key="1">
    <citation type="submission" date="2019-04" db="EMBL/GenBank/DDBJ databases">
        <title>Cohnella sp. nov., isolated from soil.</title>
        <authorList>
            <person name="Kim W."/>
        </authorList>
    </citation>
    <scope>NUCLEOTIDE SEQUENCE [LARGE SCALE GENOMIC DNA]</scope>
    <source>
        <strain evidence="4 5">CAU 1483</strain>
    </source>
</reference>
<comment type="caution">
    <text evidence="4">The sequence shown here is derived from an EMBL/GenBank/DDBJ whole genome shotgun (WGS) entry which is preliminary data.</text>
</comment>
<dbReference type="SUPFAM" id="SSF51735">
    <property type="entry name" value="NAD(P)-binding Rossmann-fold domains"/>
    <property type="match status" value="1"/>
</dbReference>
<keyword evidence="2" id="KW-0560">Oxidoreductase</keyword>
<evidence type="ECO:0000256" key="2">
    <source>
        <dbReference type="ARBA" id="ARBA00023002"/>
    </source>
</evidence>
<keyword evidence="1" id="KW-0521">NADP</keyword>
<dbReference type="EMBL" id="SUPK01000006">
    <property type="protein sequence ID" value="TJY41268.1"/>
    <property type="molecule type" value="Genomic_DNA"/>
</dbReference>
<dbReference type="Pfam" id="PF00107">
    <property type="entry name" value="ADH_zinc_N"/>
    <property type="match status" value="1"/>
</dbReference>
<dbReference type="InterPro" id="IPR020843">
    <property type="entry name" value="ER"/>
</dbReference>
<dbReference type="GO" id="GO:0070402">
    <property type="term" value="F:NADPH binding"/>
    <property type="evidence" value="ECO:0007669"/>
    <property type="project" value="TreeGrafter"/>
</dbReference>
<dbReference type="OrthoDB" id="9787435at2"/>
<dbReference type="InterPro" id="IPR013154">
    <property type="entry name" value="ADH-like_N"/>
</dbReference>
<evidence type="ECO:0000259" key="3">
    <source>
        <dbReference type="SMART" id="SM00829"/>
    </source>
</evidence>
<dbReference type="Pfam" id="PF08240">
    <property type="entry name" value="ADH_N"/>
    <property type="match status" value="1"/>
</dbReference>
<dbReference type="RefSeq" id="WP_136778187.1">
    <property type="nucleotide sequence ID" value="NZ_SUPK01000006.1"/>
</dbReference>
<keyword evidence="5" id="KW-1185">Reference proteome</keyword>
<name>A0A4U0F9S6_9BACL</name>
<dbReference type="InterPro" id="IPR014189">
    <property type="entry name" value="Quinone_OxRdtase_PIG3"/>
</dbReference>
<evidence type="ECO:0000313" key="5">
    <source>
        <dbReference type="Proteomes" id="UP000309673"/>
    </source>
</evidence>
<dbReference type="SUPFAM" id="SSF50129">
    <property type="entry name" value="GroES-like"/>
    <property type="match status" value="1"/>
</dbReference>
<dbReference type="InterPro" id="IPR011032">
    <property type="entry name" value="GroES-like_sf"/>
</dbReference>
<proteinExistence type="predicted"/>
<feature type="domain" description="Enoyl reductase (ER)" evidence="3">
    <location>
        <begin position="8"/>
        <end position="323"/>
    </location>
</feature>
<dbReference type="NCBIfam" id="TIGR02824">
    <property type="entry name" value="quinone_pig3"/>
    <property type="match status" value="1"/>
</dbReference>
<organism evidence="4 5">
    <name type="scientific">Cohnella pontilimi</name>
    <dbReference type="NCBI Taxonomy" id="2564100"/>
    <lineage>
        <taxon>Bacteria</taxon>
        <taxon>Bacillati</taxon>
        <taxon>Bacillota</taxon>
        <taxon>Bacilli</taxon>
        <taxon>Bacillales</taxon>
        <taxon>Paenibacillaceae</taxon>
        <taxon>Cohnella</taxon>
    </lineage>
</organism>
<dbReference type="Gene3D" id="3.90.180.10">
    <property type="entry name" value="Medium-chain alcohol dehydrogenases, catalytic domain"/>
    <property type="match status" value="1"/>
</dbReference>
<dbReference type="PANTHER" id="PTHR48106">
    <property type="entry name" value="QUINONE OXIDOREDUCTASE PIG3-RELATED"/>
    <property type="match status" value="1"/>
</dbReference>
<evidence type="ECO:0000256" key="1">
    <source>
        <dbReference type="ARBA" id="ARBA00022857"/>
    </source>
</evidence>